<evidence type="ECO:0000313" key="2">
    <source>
        <dbReference type="Proteomes" id="UP000054928"/>
    </source>
</evidence>
<proteinExistence type="predicted"/>
<name>A0A0P1AHT8_PLAHL</name>
<dbReference type="EMBL" id="CCYD01000472">
    <property type="protein sequence ID" value="CEG40281.1"/>
    <property type="molecule type" value="Genomic_DNA"/>
</dbReference>
<accession>A0A0P1AHT8</accession>
<dbReference type="AlphaFoldDB" id="A0A0P1AHT8"/>
<dbReference type="Proteomes" id="UP000054928">
    <property type="component" value="Unassembled WGS sequence"/>
</dbReference>
<keyword evidence="2" id="KW-1185">Reference proteome</keyword>
<dbReference type="GeneID" id="59053103"/>
<protein>
    <submittedName>
        <fullName evidence="1">Uncharacterized protein</fullName>
    </submittedName>
</protein>
<reference evidence="2" key="1">
    <citation type="submission" date="2014-09" db="EMBL/GenBank/DDBJ databases">
        <authorList>
            <person name="Sharma Rahul"/>
            <person name="Thines Marco"/>
        </authorList>
    </citation>
    <scope>NUCLEOTIDE SEQUENCE [LARGE SCALE GENOMIC DNA]</scope>
</reference>
<sequence>MYVLSNVSIKEHEMKGKHLLIKNAACISSKEAICAVMIQSLTAIYDKKLQAFACIPQAFDMLTSSKT</sequence>
<evidence type="ECO:0000313" key="1">
    <source>
        <dbReference type="EMBL" id="CEG40281.1"/>
    </source>
</evidence>
<dbReference type="RefSeq" id="XP_036263137.1">
    <property type="nucleotide sequence ID" value="XM_036407434.1"/>
</dbReference>
<organism evidence="1 2">
    <name type="scientific">Plasmopara halstedii</name>
    <name type="common">Downy mildew of sunflower</name>
    <dbReference type="NCBI Taxonomy" id="4781"/>
    <lineage>
        <taxon>Eukaryota</taxon>
        <taxon>Sar</taxon>
        <taxon>Stramenopiles</taxon>
        <taxon>Oomycota</taxon>
        <taxon>Peronosporomycetes</taxon>
        <taxon>Peronosporales</taxon>
        <taxon>Peronosporaceae</taxon>
        <taxon>Plasmopara</taxon>
    </lineage>
</organism>